<gene>
    <name evidence="3" type="ORF">BGTH12_LOCUS195</name>
</gene>
<evidence type="ECO:0000259" key="2">
    <source>
        <dbReference type="SMART" id="SM00717"/>
    </source>
</evidence>
<protein>
    <submittedName>
        <fullName evidence="3">BgTH12-04495</fullName>
    </submittedName>
</protein>
<feature type="region of interest" description="Disordered" evidence="1">
    <location>
        <begin position="531"/>
        <end position="579"/>
    </location>
</feature>
<feature type="non-terminal residue" evidence="3">
    <location>
        <position position="1"/>
    </location>
</feature>
<dbReference type="Proteomes" id="UP000683417">
    <property type="component" value="Unassembled WGS sequence"/>
</dbReference>
<name>A0A9W4CUX9_BLUGR</name>
<comment type="caution">
    <text evidence="3">The sequence shown here is derived from an EMBL/GenBank/DDBJ whole genome shotgun (WGS) entry which is preliminary data.</text>
</comment>
<organism evidence="3 4">
    <name type="scientific">Blumeria graminis f. sp. triticale</name>
    <dbReference type="NCBI Taxonomy" id="1689686"/>
    <lineage>
        <taxon>Eukaryota</taxon>
        <taxon>Fungi</taxon>
        <taxon>Dikarya</taxon>
        <taxon>Ascomycota</taxon>
        <taxon>Pezizomycotina</taxon>
        <taxon>Leotiomycetes</taxon>
        <taxon>Erysiphales</taxon>
        <taxon>Erysiphaceae</taxon>
        <taxon>Blumeria</taxon>
    </lineage>
</organism>
<dbReference type="PANTHER" id="PTHR47807">
    <property type="entry name" value="PROTEIN TBF1"/>
    <property type="match status" value="1"/>
</dbReference>
<dbReference type="PANTHER" id="PTHR47807:SF1">
    <property type="entry name" value="PROTEIN TBF1"/>
    <property type="match status" value="1"/>
</dbReference>
<sequence>EIIYTHRFHAQLPVLITVTRNSGKNYRLLYENNALIMARYPTRLPRDETGISTNKKPVISGRITRSQSVNVEDKSFPPTKKHTKRLVKPKMKTCLGTAIVASDENLRVGSTCLSNTSITGVKENCQDQSNKDLVFEQELAHGYPNEAEIICDSTCDRKSSIEHSDTEKNLNTQNQYLEINAGNMIDYLNLLMLETYRMLELIAPKDFLEQDYYDLIRDLQISDSLRARQFKLYKRRFDHNLQVYLTDSYAGPQYMEIKQIVRALLETEEAIESSYRPDAVFYASNIVILLKEILIINRGDQSSNNLTRKLFSYFPRPFINEFQVDFKYGNSALENETFDLGLEIKTQNFLTDLKSQHVDLHLDDILQELKEHFFCQPLNYSLRFQDFIEEGSLKSILCGRPNSLQQSEKIKSRLCLIYSHLNCKEVIMESTNYVDLDCLEKKFPWDRFLIMLVQWSRLRTNELLISIQRQGGIDNITSQLSEKMQSHYSPLPEYLQSKGLGAGGIVSLTHRLYDGSLLSKKNIRRLRGMKRMSNSNLVEQKQKPNDESLLLSGSDNRLRTEDPELPQTGDSSRESSENLFCEETVTKDEVVSDVEVKVEDVDNVHVDELAGLNGGEENFSSKNDPSNAYVLQQYCNDSTKDRSVDIAENSPSIEQHHPTTSESTIKKIQPEICHLSDRQHKERGSSAESIETAFEEDKRDHNLGSRPQKRLNHPEISAQGNSLPSKRIQISNERTNYNSLESSEYEDEIESPKATMINTVTRGITVRPRTTSSGVQTRTPWSHDDEQLLREGIETYGCRWSYLSTILEGWDRRRDQVALKDKARNMKVSYVKAGVPLPANFDKVRLGKKEVASIRNVIPDYDPEN</sequence>
<reference evidence="3" key="1">
    <citation type="submission" date="2020-10" db="EMBL/GenBank/DDBJ databases">
        <authorList>
            <person name="Muller C M."/>
        </authorList>
    </citation>
    <scope>NUCLEOTIDE SEQUENCE</scope>
    <source>
        <strain evidence="3">THUN-12</strain>
    </source>
</reference>
<dbReference type="SMART" id="SM00717">
    <property type="entry name" value="SANT"/>
    <property type="match status" value="1"/>
</dbReference>
<dbReference type="AlphaFoldDB" id="A0A9W4CUX9"/>
<dbReference type="InterPro" id="IPR001005">
    <property type="entry name" value="SANT/Myb"/>
</dbReference>
<feature type="domain" description="Myb-like" evidence="2">
    <location>
        <begin position="777"/>
        <end position="829"/>
    </location>
</feature>
<accession>A0A9W4CUX9</accession>
<dbReference type="GO" id="GO:0010833">
    <property type="term" value="P:telomere maintenance via telomere lengthening"/>
    <property type="evidence" value="ECO:0007669"/>
    <property type="project" value="TreeGrafter"/>
</dbReference>
<evidence type="ECO:0000256" key="1">
    <source>
        <dbReference type="SAM" id="MobiDB-lite"/>
    </source>
</evidence>
<feature type="region of interest" description="Disordered" evidence="1">
    <location>
        <begin position="676"/>
        <end position="722"/>
    </location>
</feature>
<evidence type="ECO:0000313" key="4">
    <source>
        <dbReference type="Proteomes" id="UP000683417"/>
    </source>
</evidence>
<dbReference type="InterPro" id="IPR052833">
    <property type="entry name" value="Telomeric_DNA-bd_trans-reg"/>
</dbReference>
<dbReference type="EMBL" id="CAJHIT010000001">
    <property type="protein sequence ID" value="CAD6498837.1"/>
    <property type="molecule type" value="Genomic_DNA"/>
</dbReference>
<dbReference type="CDD" id="cd11660">
    <property type="entry name" value="SANT_TRF"/>
    <property type="match status" value="1"/>
</dbReference>
<dbReference type="GO" id="GO:0003691">
    <property type="term" value="F:double-stranded telomeric DNA binding"/>
    <property type="evidence" value="ECO:0007669"/>
    <property type="project" value="TreeGrafter"/>
</dbReference>
<feature type="compositionally biased region" description="Basic and acidic residues" evidence="1">
    <location>
        <begin position="676"/>
        <end position="685"/>
    </location>
</feature>
<evidence type="ECO:0000313" key="3">
    <source>
        <dbReference type="EMBL" id="CAD6498837.1"/>
    </source>
</evidence>
<proteinExistence type="predicted"/>